<keyword evidence="1" id="KW-1133">Transmembrane helix</keyword>
<dbReference type="Proteomes" id="UP001565368">
    <property type="component" value="Unassembled WGS sequence"/>
</dbReference>
<evidence type="ECO:0000256" key="2">
    <source>
        <dbReference type="SAM" id="SignalP"/>
    </source>
</evidence>
<protein>
    <submittedName>
        <fullName evidence="3">Uncharacterized protein</fullName>
    </submittedName>
</protein>
<dbReference type="RefSeq" id="XP_069207336.1">
    <property type="nucleotide sequence ID" value="XM_069355265.1"/>
</dbReference>
<feature type="transmembrane region" description="Helical" evidence="1">
    <location>
        <begin position="215"/>
        <end position="235"/>
    </location>
</feature>
<keyword evidence="1" id="KW-0472">Membrane</keyword>
<feature type="signal peptide" evidence="2">
    <location>
        <begin position="1"/>
        <end position="16"/>
    </location>
</feature>
<evidence type="ECO:0000313" key="3">
    <source>
        <dbReference type="EMBL" id="KAL1407392.1"/>
    </source>
</evidence>
<feature type="transmembrane region" description="Helical" evidence="1">
    <location>
        <begin position="79"/>
        <end position="99"/>
    </location>
</feature>
<reference evidence="3 4" key="1">
    <citation type="submission" date="2023-08" db="EMBL/GenBank/DDBJ databases">
        <title>Annotated Genome Sequence of Vanrija albida AlHP1.</title>
        <authorList>
            <person name="Herzog R."/>
        </authorList>
    </citation>
    <scope>NUCLEOTIDE SEQUENCE [LARGE SCALE GENOMIC DNA]</scope>
    <source>
        <strain evidence="3 4">AlHP1</strain>
    </source>
</reference>
<keyword evidence="4" id="KW-1185">Reference proteome</keyword>
<keyword evidence="2" id="KW-0732">Signal</keyword>
<dbReference type="GeneID" id="95987867"/>
<proteinExistence type="predicted"/>
<comment type="caution">
    <text evidence="3">The sequence shown here is derived from an EMBL/GenBank/DDBJ whole genome shotgun (WGS) entry which is preliminary data.</text>
</comment>
<organism evidence="3 4">
    <name type="scientific">Vanrija albida</name>
    <dbReference type="NCBI Taxonomy" id="181172"/>
    <lineage>
        <taxon>Eukaryota</taxon>
        <taxon>Fungi</taxon>
        <taxon>Dikarya</taxon>
        <taxon>Basidiomycota</taxon>
        <taxon>Agaricomycotina</taxon>
        <taxon>Tremellomycetes</taxon>
        <taxon>Trichosporonales</taxon>
        <taxon>Trichosporonaceae</taxon>
        <taxon>Vanrija</taxon>
    </lineage>
</organism>
<feature type="chain" id="PRO_5047129096" evidence="2">
    <location>
        <begin position="17"/>
        <end position="275"/>
    </location>
</feature>
<keyword evidence="1" id="KW-0812">Transmembrane</keyword>
<dbReference type="EMBL" id="JBBXJM010000005">
    <property type="protein sequence ID" value="KAL1407392.1"/>
    <property type="molecule type" value="Genomic_DNA"/>
</dbReference>
<gene>
    <name evidence="3" type="ORF">Q8F55_006824</name>
</gene>
<evidence type="ECO:0000256" key="1">
    <source>
        <dbReference type="SAM" id="Phobius"/>
    </source>
</evidence>
<name>A0ABR3PYZ5_9TREE</name>
<sequence>MLALAPLFLMLGLAAAQDAAAPTPAGQTPASTTVIIRTMTTYDGILSDRPASETAYLDARAAFWRAERAAQRLTYAGSLFFPLVFLLLVCLLLPVLALYERDTRRMERVLAARRAAARMHAAEAPPYRSRGRWPLLAWLPFLRRTAAQGATGPASRPTAVCYDGPELASPPPGFTRRPVPCAPSTVLYVSASAPTAVPTWLPAATARQRAEVTKWTVAFAVTTPLLALLLGGWAINIRRRRRTLRLLLGDDAAWFSPQNKRVVGGLQDLPTAVPV</sequence>
<evidence type="ECO:0000313" key="4">
    <source>
        <dbReference type="Proteomes" id="UP001565368"/>
    </source>
</evidence>
<accession>A0ABR3PYZ5</accession>